<evidence type="ECO:0000256" key="1">
    <source>
        <dbReference type="SAM" id="Phobius"/>
    </source>
</evidence>
<reference evidence="2 3" key="1">
    <citation type="journal article" date="2018" name="Front. Microbiol.">
        <title>Phylogeny of Vibrio vulnificus from the Analysis of the Core-Genome: Implications for Intra-Species Taxonomy.</title>
        <authorList>
            <person name="Roig F.J."/>
            <person name="Gonzalez-Candelas F."/>
            <person name="Sanjuan E."/>
            <person name="Fouz B."/>
            <person name="Feil E.J."/>
            <person name="Llorens C."/>
            <person name="Baker-Austin C."/>
            <person name="Oliver J.D."/>
            <person name="Danin-Poleg Y."/>
            <person name="Gibas C.J."/>
            <person name="Kashi Y."/>
            <person name="Gulig P.A."/>
            <person name="Morrison S.S."/>
            <person name="Amaro C."/>
        </authorList>
    </citation>
    <scope>NUCLEOTIDE SEQUENCE [LARGE SCALE GENOMIC DNA]</scope>
    <source>
        <strain evidence="2 3">CECT4608</strain>
    </source>
</reference>
<dbReference type="EMBL" id="PDGH01000146">
    <property type="protein sequence ID" value="POB42272.1"/>
    <property type="molecule type" value="Genomic_DNA"/>
</dbReference>
<dbReference type="RefSeq" id="WP_072611340.1">
    <property type="nucleotide sequence ID" value="NZ_CP051117.1"/>
</dbReference>
<keyword evidence="1" id="KW-0812">Transmembrane</keyword>
<feature type="transmembrane region" description="Helical" evidence="1">
    <location>
        <begin position="20"/>
        <end position="38"/>
    </location>
</feature>
<accession>A0A2S3QWN3</accession>
<sequence length="68" mass="7067">MSNLLHKAKAFMQDEEGLSVVEYVVGAALLVVALGLFFDEFFAGLKDKLDASVDQIGTGTDTGTGTGG</sequence>
<keyword evidence="1" id="KW-0472">Membrane</keyword>
<dbReference type="AlphaFoldDB" id="A0A2S3QWN3"/>
<dbReference type="Proteomes" id="UP000237466">
    <property type="component" value="Unassembled WGS sequence"/>
</dbReference>
<keyword evidence="1" id="KW-1133">Transmembrane helix</keyword>
<evidence type="ECO:0000313" key="3">
    <source>
        <dbReference type="Proteomes" id="UP000237466"/>
    </source>
</evidence>
<protein>
    <submittedName>
        <fullName evidence="2">Fimbrial protein</fullName>
    </submittedName>
</protein>
<organism evidence="2 3">
    <name type="scientific">Vibrio vulnificus</name>
    <dbReference type="NCBI Taxonomy" id="672"/>
    <lineage>
        <taxon>Bacteria</taxon>
        <taxon>Pseudomonadati</taxon>
        <taxon>Pseudomonadota</taxon>
        <taxon>Gammaproteobacteria</taxon>
        <taxon>Vibrionales</taxon>
        <taxon>Vibrionaceae</taxon>
        <taxon>Vibrio</taxon>
    </lineage>
</organism>
<evidence type="ECO:0000313" key="2">
    <source>
        <dbReference type="EMBL" id="POB42272.1"/>
    </source>
</evidence>
<proteinExistence type="predicted"/>
<name>A0A2S3QWN3_VIBVL</name>
<comment type="caution">
    <text evidence="2">The sequence shown here is derived from an EMBL/GenBank/DDBJ whole genome shotgun (WGS) entry which is preliminary data.</text>
</comment>
<gene>
    <name evidence="2" type="ORF">CRN52_25150</name>
</gene>